<evidence type="ECO:0008006" key="2">
    <source>
        <dbReference type="Google" id="ProtNLM"/>
    </source>
</evidence>
<proteinExistence type="predicted"/>
<sequence length="131" mass="14970">MGLRLKESVNPEILRDYGFHLGHEDFGKERWCGDGIGYQYQADWYHKFLTYDEETGEYGEGLNEIAYTDNEFDIPMVHMAFRTGERFNNDLYINCAPSCTYHIGGNELDIVAKTIFALTQAGLLEVVNDGV</sequence>
<dbReference type="EMBL" id="PP511443">
    <property type="protein sequence ID" value="XCD04282.1"/>
    <property type="molecule type" value="Genomic_DNA"/>
</dbReference>
<reference evidence="1" key="1">
    <citation type="submission" date="2024-03" db="EMBL/GenBank/DDBJ databases">
        <title>Diverse circular DNA viruses in blood, oral, and fecal samples of captive lemurs.</title>
        <authorList>
            <person name="Paietta E.N."/>
            <person name="Kraberger S."/>
            <person name="Lund M.C."/>
            <person name="Custer J.M."/>
            <person name="Vargas K.M."/>
            <person name="Ehmke E.E."/>
            <person name="Yoder A.D."/>
            <person name="Varsani A."/>
        </authorList>
    </citation>
    <scope>NUCLEOTIDE SEQUENCE</scope>
    <source>
        <strain evidence="1">Duke_22FF_208</strain>
    </source>
</reference>
<name>A0AAU8AY77_9CAUD</name>
<protein>
    <recommendedName>
        <fullName evidence="2">MORN repeat-containing protein</fullName>
    </recommendedName>
</protein>
<evidence type="ECO:0000313" key="1">
    <source>
        <dbReference type="EMBL" id="XCD04282.1"/>
    </source>
</evidence>
<organism evidence="1">
    <name type="scientific">Dulem virus 37</name>
    <dbReference type="NCBI Taxonomy" id="3145755"/>
    <lineage>
        <taxon>Viruses</taxon>
        <taxon>Duplodnaviria</taxon>
        <taxon>Heunggongvirae</taxon>
        <taxon>Uroviricota</taxon>
        <taxon>Caudoviricetes</taxon>
    </lineage>
</organism>
<accession>A0AAU8AY77</accession>